<keyword evidence="7" id="KW-0175">Coiled coil</keyword>
<keyword evidence="2" id="KW-0132">Cell division</keyword>
<proteinExistence type="predicted"/>
<comment type="caution">
    <text evidence="8">The sequence shown here is derived from an EMBL/GenBank/DDBJ whole genome shotgun (WGS) entry which is preliminary data.</text>
</comment>
<gene>
    <name evidence="8" type="ORF">FHQ18_00140</name>
</gene>
<dbReference type="OrthoDB" id="9806797at2"/>
<dbReference type="PANTHER" id="PTHR37485:SF1">
    <property type="entry name" value="CELL DIVISION PROTEIN FTSB"/>
    <property type="match status" value="1"/>
</dbReference>
<sequence length="95" mass="11752">MIRHTLILIALIIFLLVYLVFGDYGLVEYFKLVKIKNRYEQQLTRMDKKIYELQRELEFLKKDKKYLEMIIRKELNLKRPNEDLFIIKKDNNEKK</sequence>
<reference evidence="8 9" key="1">
    <citation type="submission" date="2019-06" db="EMBL/GenBank/DDBJ databases">
        <title>Genomic insights into carbon and energy metabolism of Deferribacter autotrophicus revealed new metabolic traits in the phylum Deferribacteres.</title>
        <authorList>
            <person name="Slobodkin A.I."/>
            <person name="Slobodkina G.B."/>
            <person name="Allioux M."/>
            <person name="Alain K."/>
            <person name="Jebbar M."/>
            <person name="Shadrin V."/>
            <person name="Kublanov I.V."/>
            <person name="Toshchakov S.V."/>
            <person name="Bonch-Osmolovskaya E.A."/>
        </authorList>
    </citation>
    <scope>NUCLEOTIDE SEQUENCE [LARGE SCALE GENOMIC DNA]</scope>
    <source>
        <strain evidence="8 9">SL50</strain>
    </source>
</reference>
<evidence type="ECO:0000256" key="2">
    <source>
        <dbReference type="ARBA" id="ARBA00022618"/>
    </source>
</evidence>
<dbReference type="RefSeq" id="WP_149265143.1">
    <property type="nucleotide sequence ID" value="NZ_VFJB01000001.1"/>
</dbReference>
<dbReference type="InterPro" id="IPR023081">
    <property type="entry name" value="Cell_div_FtsB"/>
</dbReference>
<accession>A0A5A8F912</accession>
<dbReference type="InterPro" id="IPR007060">
    <property type="entry name" value="FtsL/DivIC"/>
</dbReference>
<evidence type="ECO:0000256" key="4">
    <source>
        <dbReference type="ARBA" id="ARBA00022989"/>
    </source>
</evidence>
<dbReference type="Pfam" id="PF04977">
    <property type="entry name" value="DivIC"/>
    <property type="match status" value="1"/>
</dbReference>
<dbReference type="PANTHER" id="PTHR37485">
    <property type="entry name" value="CELL DIVISION PROTEIN FTSB"/>
    <property type="match status" value="1"/>
</dbReference>
<evidence type="ECO:0000256" key="3">
    <source>
        <dbReference type="ARBA" id="ARBA00022692"/>
    </source>
</evidence>
<dbReference type="AlphaFoldDB" id="A0A5A8F912"/>
<keyword evidence="3" id="KW-0812">Transmembrane</keyword>
<evidence type="ECO:0000256" key="6">
    <source>
        <dbReference type="ARBA" id="ARBA00023306"/>
    </source>
</evidence>
<keyword evidence="5" id="KW-0472">Membrane</keyword>
<protein>
    <submittedName>
        <fullName evidence="8">Septum formation initiator family protein</fullName>
    </submittedName>
</protein>
<keyword evidence="1" id="KW-1003">Cell membrane</keyword>
<evidence type="ECO:0000313" key="9">
    <source>
        <dbReference type="Proteomes" id="UP000322876"/>
    </source>
</evidence>
<evidence type="ECO:0000256" key="7">
    <source>
        <dbReference type="SAM" id="Coils"/>
    </source>
</evidence>
<evidence type="ECO:0000256" key="5">
    <source>
        <dbReference type="ARBA" id="ARBA00023136"/>
    </source>
</evidence>
<keyword evidence="6" id="KW-0131">Cell cycle</keyword>
<dbReference type="GO" id="GO:0030428">
    <property type="term" value="C:cell septum"/>
    <property type="evidence" value="ECO:0007669"/>
    <property type="project" value="TreeGrafter"/>
</dbReference>
<keyword evidence="9" id="KW-1185">Reference proteome</keyword>
<organism evidence="8 9">
    <name type="scientific">Deferribacter autotrophicus</name>
    <dbReference type="NCBI Taxonomy" id="500465"/>
    <lineage>
        <taxon>Bacteria</taxon>
        <taxon>Pseudomonadati</taxon>
        <taxon>Deferribacterota</taxon>
        <taxon>Deferribacteres</taxon>
        <taxon>Deferribacterales</taxon>
        <taxon>Deferribacteraceae</taxon>
        <taxon>Deferribacter</taxon>
    </lineage>
</organism>
<dbReference type="EMBL" id="VFJB01000001">
    <property type="protein sequence ID" value="KAA0259322.1"/>
    <property type="molecule type" value="Genomic_DNA"/>
</dbReference>
<dbReference type="GO" id="GO:0043093">
    <property type="term" value="P:FtsZ-dependent cytokinesis"/>
    <property type="evidence" value="ECO:0007669"/>
    <property type="project" value="TreeGrafter"/>
</dbReference>
<keyword evidence="4" id="KW-1133">Transmembrane helix</keyword>
<evidence type="ECO:0000313" key="8">
    <source>
        <dbReference type="EMBL" id="KAA0259322.1"/>
    </source>
</evidence>
<feature type="coiled-coil region" evidence="7">
    <location>
        <begin position="36"/>
        <end position="63"/>
    </location>
</feature>
<name>A0A5A8F912_9BACT</name>
<evidence type="ECO:0000256" key="1">
    <source>
        <dbReference type="ARBA" id="ARBA00022475"/>
    </source>
</evidence>
<dbReference type="Proteomes" id="UP000322876">
    <property type="component" value="Unassembled WGS sequence"/>
</dbReference>